<name>A0A2U9IH26_9CREN</name>
<protein>
    <recommendedName>
        <fullName evidence="4">Thermopsin</fullName>
    </recommendedName>
</protein>
<dbReference type="EMBL" id="CP029289">
    <property type="protein sequence ID" value="AWR95347.1"/>
    <property type="molecule type" value="Genomic_DNA"/>
</dbReference>
<reference evidence="2 3" key="1">
    <citation type="submission" date="2018-05" db="EMBL/GenBank/DDBJ databases">
        <title>Complete Genome Sequences of Extremely Thermoacidophilic, Metal-Mobilizing Type-Strain Members of the Archaeal Family Sulfolobaceae: Acidianus brierleyi DSM-1651T, Acidianus sulfidivorans DSM-18786T, Metallosphaera hakonensis DSM-7519T, and Metallosphaera prunae DSM-10039T.</title>
        <authorList>
            <person name="Counts J.A."/>
            <person name="Kelly R.M."/>
        </authorList>
    </citation>
    <scope>NUCLEOTIDE SEQUENCE [LARGE SCALE GENOMIC DNA]</scope>
    <source>
        <strain evidence="2 3">DSM 1651</strain>
    </source>
</reference>
<organism evidence="2 3">
    <name type="scientific">Acidianus brierleyi</name>
    <dbReference type="NCBI Taxonomy" id="41673"/>
    <lineage>
        <taxon>Archaea</taxon>
        <taxon>Thermoproteota</taxon>
        <taxon>Thermoprotei</taxon>
        <taxon>Sulfolobales</taxon>
        <taxon>Sulfolobaceae</taxon>
        <taxon>Acidianus</taxon>
    </lineage>
</organism>
<evidence type="ECO:0008006" key="4">
    <source>
        <dbReference type="Google" id="ProtNLM"/>
    </source>
</evidence>
<evidence type="ECO:0000256" key="1">
    <source>
        <dbReference type="SAM" id="Phobius"/>
    </source>
</evidence>
<feature type="transmembrane region" description="Helical" evidence="1">
    <location>
        <begin position="1044"/>
        <end position="1067"/>
    </location>
</feature>
<keyword evidence="1" id="KW-0472">Membrane</keyword>
<proteinExistence type="predicted"/>
<keyword evidence="1" id="KW-1133">Transmembrane helix</keyword>
<dbReference type="RefSeq" id="WP_110271227.1">
    <property type="nucleotide sequence ID" value="NZ_CP029289.2"/>
</dbReference>
<dbReference type="KEGG" id="abri:DFR85_12825"/>
<dbReference type="Pfam" id="PF05317">
    <property type="entry name" value="Thermopsin"/>
    <property type="match status" value="1"/>
</dbReference>
<sequence length="1073" mass="119656">MKRIVILGFLILFVINIMIPYSYYNSSSYSVSNIQNYTNKLSTNLHEYLPPAKGNISLSNKFEPEGVNVYAAYSSEPAPMGIADYGIGPNGPFVRSTTQFLGKIYLNELSDESTLNNHEVSFQLNVVLNYNYNGYNYALWVQDVAFFNSSNDFMYFENNIWNFSAYKANVTNLVGNGNIYLYNSQTYYAYVAWNYPGSPTTLTLPTTIYLLVNVSTNSLGQPVIYFWYNDGFGWVNYDVVRVTNVSNTNNVYFLIDGYQYTPSGNFYDAELDMVGPGDGSCAYIYSSNVEMSLEYWNGHNFQGIRNAYNFGSDTAETSNNVIDSSYYFVLRGYLIAGLHTGQGSLGPLWNQNSVSTLIVNTGIDNGYIVVYNSSYPYSSAYVEYEIPFYNDTVELTLVSMDYAVLVYNQNNQLVGEANVNAPYGSARTGVTQFNVFTVTSTTLDEGSSTSVTINLNAYGDVNLNVIVPEGISYNIQNPIYVDGQGTDVLTLYASNISQGVYTIIINASLFTGFYKTVYITLYVGQPLYTVSFSYSVIGQPLPESPQLTLDFPNGSIISLAISSTVLKLPSGTKYSVQNTIGLQNGIRWTTDNLTSGTIYGQESINIVYFEQFLVSFNYEVQGGQGYELPIITYNYFGHMIQTTPNTVWVDYDSPYSYQSILSGSNSQERWIAFSYSGIVASPGTINIYYYNEYYVNVNSPISIYAIINGTNSTLVSNWYIQGTSVKVENLTYYPSLGEREVITSISPSSFTVNSSTKINVNVITQFHVNVNSPIPLYALLNNTNVTLKSGWYNANSVIKVENLTYYPSIYERYVITNISPSSLIVDKPSTISVKTLKQYYITISSQVPLYAIINNYNTSLMSNWYNQGTKIAIENLTYYPSLGEREVITSISPSSFIVNSPTNVSASIIVQFLIKVNSQIPVKATINGSLTYLNSSWINKNSIINIENYTYYVNSEERYVITNITPQSVTLTKPLTFTIGAQKQYSVKINGILNWYNAGSKIYLNASVPFYDNGEFKGTYDVLPGSPITVNGPIQENLVETPNYVVVGSIFTAASAAIIVALLFIVMRKKTKK</sequence>
<dbReference type="AlphaFoldDB" id="A0A2U9IH26"/>
<keyword evidence="3" id="KW-1185">Reference proteome</keyword>
<evidence type="ECO:0000313" key="2">
    <source>
        <dbReference type="EMBL" id="AWR95347.1"/>
    </source>
</evidence>
<accession>A0A2U9IH26</accession>
<dbReference type="Proteomes" id="UP000248044">
    <property type="component" value="Chromosome"/>
</dbReference>
<gene>
    <name evidence="2" type="ORF">DFR85_12825</name>
</gene>
<keyword evidence="1" id="KW-0812">Transmembrane</keyword>
<dbReference type="OrthoDB" id="36243at2157"/>
<evidence type="ECO:0000313" key="3">
    <source>
        <dbReference type="Proteomes" id="UP000248044"/>
    </source>
</evidence>
<dbReference type="InterPro" id="IPR007981">
    <property type="entry name" value="Peptidase_A5"/>
</dbReference>
<dbReference type="GeneID" id="36833055"/>